<dbReference type="RefSeq" id="WP_092715343.1">
    <property type="nucleotide sequence ID" value="NZ_FMAG01000006.1"/>
</dbReference>
<dbReference type="OrthoDB" id="8264993at2"/>
<dbReference type="Proteomes" id="UP000199101">
    <property type="component" value="Unassembled WGS sequence"/>
</dbReference>
<evidence type="ECO:0000313" key="3">
    <source>
        <dbReference type="Proteomes" id="UP000199101"/>
    </source>
</evidence>
<evidence type="ECO:0000259" key="1">
    <source>
        <dbReference type="SMART" id="SM00974"/>
    </source>
</evidence>
<keyword evidence="3" id="KW-1185">Reference proteome</keyword>
<proteinExistence type="predicted"/>
<evidence type="ECO:0000313" key="2">
    <source>
        <dbReference type="EMBL" id="SCB40779.1"/>
    </source>
</evidence>
<gene>
    <name evidence="2" type="ORF">GA0061103_5696</name>
</gene>
<dbReference type="EMBL" id="FMAG01000006">
    <property type="protein sequence ID" value="SCB40779.1"/>
    <property type="molecule type" value="Genomic_DNA"/>
</dbReference>
<reference evidence="3" key="1">
    <citation type="submission" date="2016-08" db="EMBL/GenBank/DDBJ databases">
        <authorList>
            <person name="Varghese N."/>
            <person name="Submissions Spin"/>
        </authorList>
    </citation>
    <scope>NUCLEOTIDE SEQUENCE [LARGE SCALE GENOMIC DNA]</scope>
    <source>
        <strain evidence="3">HAMBI 2975</strain>
    </source>
</reference>
<protein>
    <submittedName>
        <fullName evidence="2">T5orf172 domain-containing protein</fullName>
    </submittedName>
</protein>
<feature type="domain" description="Bacteriophage T5 Orf172 DNA-binding" evidence="1">
    <location>
        <begin position="159"/>
        <end position="234"/>
    </location>
</feature>
<dbReference type="SMART" id="SM00974">
    <property type="entry name" value="T5orf172"/>
    <property type="match status" value="1"/>
</dbReference>
<sequence length="236" mass="26568">MREHIISEIRRLAAQSGGQPPGVQAFVSATGIIESKWLGKYWARWSDALIEAGFEPNSWAGKSDTSVILTGLIAACRHYGRFPTNAEMSMLRATDATIPSPKTILSNFGGRSELIAALREHIGRDPRYDDVEAMLPTMKQSMPVQLKGPKPVDGHVYLIKSGEFYKIGRSDELERRVKEIRIALPDAATLLHSITTDDPPGIEAYWHRRFADRRANGEWFKLTADDIKAFMRRKFQ</sequence>
<name>A0A1C3WLD2_9HYPH</name>
<dbReference type="InterPro" id="IPR018306">
    <property type="entry name" value="Phage_T5_Orf172_DNA-bd"/>
</dbReference>
<dbReference type="Pfam" id="PF13455">
    <property type="entry name" value="MUG113"/>
    <property type="match status" value="1"/>
</dbReference>
<accession>A0A1C3WLD2</accession>
<dbReference type="AlphaFoldDB" id="A0A1C3WLD2"/>
<organism evidence="2 3">
    <name type="scientific">Rhizobium multihospitium</name>
    <dbReference type="NCBI Taxonomy" id="410764"/>
    <lineage>
        <taxon>Bacteria</taxon>
        <taxon>Pseudomonadati</taxon>
        <taxon>Pseudomonadota</taxon>
        <taxon>Alphaproteobacteria</taxon>
        <taxon>Hyphomicrobiales</taxon>
        <taxon>Rhizobiaceae</taxon>
        <taxon>Rhizobium/Agrobacterium group</taxon>
        <taxon>Rhizobium</taxon>
    </lineage>
</organism>